<evidence type="ECO:0000313" key="2">
    <source>
        <dbReference type="EMBL" id="KAK9745562.1"/>
    </source>
</evidence>
<dbReference type="Proteomes" id="UP001458880">
    <property type="component" value="Unassembled WGS sequence"/>
</dbReference>
<dbReference type="EMBL" id="JASPKY010000047">
    <property type="protein sequence ID" value="KAK9745562.1"/>
    <property type="molecule type" value="Genomic_DNA"/>
</dbReference>
<organism evidence="2 3">
    <name type="scientific">Popillia japonica</name>
    <name type="common">Japanese beetle</name>
    <dbReference type="NCBI Taxonomy" id="7064"/>
    <lineage>
        <taxon>Eukaryota</taxon>
        <taxon>Metazoa</taxon>
        <taxon>Ecdysozoa</taxon>
        <taxon>Arthropoda</taxon>
        <taxon>Hexapoda</taxon>
        <taxon>Insecta</taxon>
        <taxon>Pterygota</taxon>
        <taxon>Neoptera</taxon>
        <taxon>Endopterygota</taxon>
        <taxon>Coleoptera</taxon>
        <taxon>Polyphaga</taxon>
        <taxon>Scarabaeiformia</taxon>
        <taxon>Scarabaeidae</taxon>
        <taxon>Rutelinae</taxon>
        <taxon>Popillia</taxon>
    </lineage>
</organism>
<evidence type="ECO:0000313" key="3">
    <source>
        <dbReference type="Proteomes" id="UP001458880"/>
    </source>
</evidence>
<comment type="caution">
    <text evidence="2">The sequence shown here is derived from an EMBL/GenBank/DDBJ whole genome shotgun (WGS) entry which is preliminary data.</text>
</comment>
<gene>
    <name evidence="2" type="ORF">QE152_g6747</name>
</gene>
<evidence type="ECO:0000256" key="1">
    <source>
        <dbReference type="SAM" id="MobiDB-lite"/>
    </source>
</evidence>
<feature type="compositionally biased region" description="Polar residues" evidence="1">
    <location>
        <begin position="40"/>
        <end position="61"/>
    </location>
</feature>
<reference evidence="2 3" key="1">
    <citation type="journal article" date="2024" name="BMC Genomics">
        <title>De novo assembly and annotation of Popillia japonica's genome with initial clues to its potential as an invasive pest.</title>
        <authorList>
            <person name="Cucini C."/>
            <person name="Boschi S."/>
            <person name="Funari R."/>
            <person name="Cardaioli E."/>
            <person name="Iannotti N."/>
            <person name="Marturano G."/>
            <person name="Paoli F."/>
            <person name="Bruttini M."/>
            <person name="Carapelli A."/>
            <person name="Frati F."/>
            <person name="Nardi F."/>
        </authorList>
    </citation>
    <scope>NUCLEOTIDE SEQUENCE [LARGE SCALE GENOMIC DNA]</scope>
    <source>
        <strain evidence="2">DMR45628</strain>
    </source>
</reference>
<sequence length="113" mass="12688">MVTSEFDFNADLCGNDFKSCFARSVAVNSQHRQKTADGRQLQSKDSFSKNNKGSLEDNVSSCEPKLNELPNIARLVKVSSNTRFKENLFVLTYILLCIFPCIASRRCTDLIST</sequence>
<protein>
    <submittedName>
        <fullName evidence="2">Uncharacterized protein</fullName>
    </submittedName>
</protein>
<proteinExistence type="predicted"/>
<keyword evidence="3" id="KW-1185">Reference proteome</keyword>
<name>A0AAW1MFL4_POPJA</name>
<feature type="region of interest" description="Disordered" evidence="1">
    <location>
        <begin position="32"/>
        <end position="62"/>
    </location>
</feature>
<accession>A0AAW1MFL4</accession>
<dbReference type="AlphaFoldDB" id="A0AAW1MFL4"/>